<accession>A0A132A1T3</accession>
<dbReference type="Proteomes" id="UP000616769">
    <property type="component" value="Unassembled WGS sequence"/>
</dbReference>
<organism evidence="1 2">
    <name type="scientific">Sarcoptes scabiei</name>
    <name type="common">Itch mite</name>
    <name type="synonym">Acarus scabiei</name>
    <dbReference type="NCBI Taxonomy" id="52283"/>
    <lineage>
        <taxon>Eukaryota</taxon>
        <taxon>Metazoa</taxon>
        <taxon>Ecdysozoa</taxon>
        <taxon>Arthropoda</taxon>
        <taxon>Chelicerata</taxon>
        <taxon>Arachnida</taxon>
        <taxon>Acari</taxon>
        <taxon>Acariformes</taxon>
        <taxon>Sarcoptiformes</taxon>
        <taxon>Astigmata</taxon>
        <taxon>Psoroptidia</taxon>
        <taxon>Sarcoptoidea</taxon>
        <taxon>Sarcoptidae</taxon>
        <taxon>Sarcoptinae</taxon>
        <taxon>Sarcoptes</taxon>
    </lineage>
</organism>
<evidence type="ECO:0000313" key="2">
    <source>
        <dbReference type="Proteomes" id="UP000616769"/>
    </source>
</evidence>
<dbReference type="AlphaFoldDB" id="A0A132A1T3"/>
<sequence length="66" mass="7271">MQNQADLISASFKSPNTMSRTDQSTNKGFNELQRKALVATKSDNDGAPIVDLLQEFDIYSFTVASN</sequence>
<comment type="caution">
    <text evidence="1">The sequence shown here is derived from an EMBL/GenBank/DDBJ whole genome shotgun (WGS) entry which is preliminary data.</text>
</comment>
<dbReference type="VEuPathDB" id="VectorBase:SSCA006953"/>
<evidence type="ECO:0000313" key="1">
    <source>
        <dbReference type="EMBL" id="KPM04884.1"/>
    </source>
</evidence>
<gene>
    <name evidence="1" type="ORF">QR98_0033380</name>
</gene>
<name>A0A132A1T3_SARSC</name>
<dbReference type="EMBL" id="JXLN01010012">
    <property type="protein sequence ID" value="KPM04884.1"/>
    <property type="molecule type" value="Genomic_DNA"/>
</dbReference>
<reference evidence="1 2" key="1">
    <citation type="journal article" date="2015" name="Parasit. Vectors">
        <title>Draft genome of the scabies mite.</title>
        <authorList>
            <person name="Rider S.D.Jr."/>
            <person name="Morgan M.S."/>
            <person name="Arlian L.G."/>
        </authorList>
    </citation>
    <scope>NUCLEOTIDE SEQUENCE [LARGE SCALE GENOMIC DNA]</scope>
    <source>
        <strain evidence="1">Arlian Lab</strain>
    </source>
</reference>
<dbReference type="OrthoDB" id="6499056at2759"/>
<proteinExistence type="predicted"/>
<protein>
    <submittedName>
        <fullName evidence="1">Uncharacterized protein</fullName>
    </submittedName>
</protein>